<dbReference type="CDD" id="cd07012">
    <property type="entry name" value="PBP2_Bug_TTT"/>
    <property type="match status" value="1"/>
</dbReference>
<dbReference type="PATRIC" id="fig|1231190.3.peg.3093"/>
<keyword evidence="2" id="KW-0732">Signal</keyword>
<dbReference type="eggNOG" id="COG3181">
    <property type="taxonomic scope" value="Bacteria"/>
</dbReference>
<evidence type="ECO:0000256" key="1">
    <source>
        <dbReference type="ARBA" id="ARBA00006987"/>
    </source>
</evidence>
<feature type="chain" id="PRO_5003862779" description="C4-dicarboxylate ABC transporter substrate-binding protein" evidence="2">
    <location>
        <begin position="33"/>
        <end position="324"/>
    </location>
</feature>
<keyword evidence="4" id="KW-1185">Reference proteome</keyword>
<dbReference type="Proteomes" id="UP000007374">
    <property type="component" value="Unassembled WGS sequence"/>
</dbReference>
<comment type="similarity">
    <text evidence="1">Belongs to the UPF0065 (bug) family.</text>
</comment>
<organism evidence="3 4">
    <name type="scientific">Nitratireductor indicus C115</name>
    <dbReference type="NCBI Taxonomy" id="1231190"/>
    <lineage>
        <taxon>Bacteria</taxon>
        <taxon>Pseudomonadati</taxon>
        <taxon>Pseudomonadota</taxon>
        <taxon>Alphaproteobacteria</taxon>
        <taxon>Hyphomicrobiales</taxon>
        <taxon>Phyllobacteriaceae</taxon>
        <taxon>Nitratireductor</taxon>
    </lineage>
</organism>
<dbReference type="Gene3D" id="3.40.190.10">
    <property type="entry name" value="Periplasmic binding protein-like II"/>
    <property type="match status" value="1"/>
</dbReference>
<name>K2P2C2_9HYPH</name>
<accession>K2P2C2</accession>
<dbReference type="AlphaFoldDB" id="K2P2C2"/>
<dbReference type="RefSeq" id="WP_009451165.1">
    <property type="nucleotide sequence ID" value="NZ_AMSI01000010.1"/>
</dbReference>
<feature type="signal peptide" evidence="2">
    <location>
        <begin position="1"/>
        <end position="32"/>
    </location>
</feature>
<dbReference type="PANTHER" id="PTHR42928">
    <property type="entry name" value="TRICARBOXYLATE-BINDING PROTEIN"/>
    <property type="match status" value="1"/>
</dbReference>
<dbReference type="InterPro" id="IPR042100">
    <property type="entry name" value="Bug_dom1"/>
</dbReference>
<dbReference type="Gene3D" id="3.40.190.150">
    <property type="entry name" value="Bordetella uptake gene, domain 1"/>
    <property type="match status" value="1"/>
</dbReference>
<dbReference type="OrthoDB" id="7243230at2"/>
<proteinExistence type="inferred from homology"/>
<evidence type="ECO:0000313" key="3">
    <source>
        <dbReference type="EMBL" id="EKF41511.1"/>
    </source>
</evidence>
<dbReference type="PANTHER" id="PTHR42928:SF5">
    <property type="entry name" value="BLR1237 PROTEIN"/>
    <property type="match status" value="1"/>
</dbReference>
<protein>
    <recommendedName>
        <fullName evidence="5">C4-dicarboxylate ABC transporter substrate-binding protein</fullName>
    </recommendedName>
</protein>
<comment type="caution">
    <text evidence="3">The sequence shown here is derived from an EMBL/GenBank/DDBJ whole genome shotgun (WGS) entry which is preliminary data.</text>
</comment>
<dbReference type="InterPro" id="IPR005064">
    <property type="entry name" value="BUG"/>
</dbReference>
<gene>
    <name evidence="3" type="ORF">NA8A_14921</name>
</gene>
<dbReference type="EMBL" id="AMSI01000010">
    <property type="protein sequence ID" value="EKF41511.1"/>
    <property type="molecule type" value="Genomic_DNA"/>
</dbReference>
<dbReference type="SUPFAM" id="SSF53850">
    <property type="entry name" value="Periplasmic binding protein-like II"/>
    <property type="match status" value="1"/>
</dbReference>
<dbReference type="STRING" id="721133.SAMN05216176_11047"/>
<dbReference type="PIRSF" id="PIRSF017082">
    <property type="entry name" value="YflP"/>
    <property type="match status" value="1"/>
</dbReference>
<reference evidence="3 4" key="1">
    <citation type="journal article" date="2012" name="J. Bacteriol.">
        <title>Genome Sequence of Nitratireductor indicus Type Strain C115.</title>
        <authorList>
            <person name="Lai Q."/>
            <person name="Li G."/>
            <person name="Yu Z."/>
            <person name="Shao Z."/>
        </authorList>
    </citation>
    <scope>NUCLEOTIDE SEQUENCE [LARGE SCALE GENOMIC DNA]</scope>
    <source>
        <strain evidence="3 4">C115</strain>
    </source>
</reference>
<evidence type="ECO:0008006" key="5">
    <source>
        <dbReference type="Google" id="ProtNLM"/>
    </source>
</evidence>
<evidence type="ECO:0000313" key="4">
    <source>
        <dbReference type="Proteomes" id="UP000007374"/>
    </source>
</evidence>
<dbReference type="Pfam" id="PF03401">
    <property type="entry name" value="TctC"/>
    <property type="match status" value="1"/>
</dbReference>
<sequence length="324" mass="34734">MLKKLKLLAATAVLTVAAGTAMAFLAAGTAMAFPDKPVNYIIPFNAGGESDVSARLQQPYFKKLTGQDLIIQYQAGAGGAQAWSVLNDQVGDGYTIMGTNLPHIILQPLLQDPGYKTDDITNIYMFHFTPDALLVRADSKFETVQQVIDAAKAAPGSLTVGGVATNTANHIANQLFTNLTGAQLTYIPYTGTGATTPALLGGEVDLLWGYTTVAAGQGDKVRMLAVAQDERHPLFPDVPTFKELGIDMTGGAYRGIAVPSSTPEDVRKELSDIIGKINADPEFIKEMEQAGFAMLNVPYDKVGAFMEERKKLYEDIARQLGSLK</sequence>
<evidence type="ECO:0000256" key="2">
    <source>
        <dbReference type="SAM" id="SignalP"/>
    </source>
</evidence>